<dbReference type="GO" id="GO:0016301">
    <property type="term" value="F:kinase activity"/>
    <property type="evidence" value="ECO:0007669"/>
    <property type="project" value="UniProtKB-KW"/>
</dbReference>
<name>A0ABP5MGB1_9MICO</name>
<dbReference type="PANTHER" id="PTHR37816">
    <property type="entry name" value="YALI0E33011P"/>
    <property type="match status" value="1"/>
</dbReference>
<sequence length="187" mass="21679">MLGADDPLPHAPERILVAGVAGTGKTTLSARLAARLGVVHVEIDGLHWGPDWTPRASFSDDVDAAIAGDRWVIEWQYRIARERLAQRADLLVWLDYPIRVSMARVIRRTLHRRLRRVELWHGNVEPPLWTLLTHRDHIVRWAWRTRSKHREPLLRIHEPHPHLTVVRLRSQAETDRWIARLPASSPP</sequence>
<dbReference type="Proteomes" id="UP001501599">
    <property type="component" value="Unassembled WGS sequence"/>
</dbReference>
<comment type="caution">
    <text evidence="1">The sequence shown here is derived from an EMBL/GenBank/DDBJ whole genome shotgun (WGS) entry which is preliminary data.</text>
</comment>
<protein>
    <submittedName>
        <fullName evidence="1">Adenylate kinase</fullName>
    </submittedName>
</protein>
<evidence type="ECO:0000313" key="1">
    <source>
        <dbReference type="EMBL" id="GAA2172992.1"/>
    </source>
</evidence>
<dbReference type="SUPFAM" id="SSF52540">
    <property type="entry name" value="P-loop containing nucleoside triphosphate hydrolases"/>
    <property type="match status" value="1"/>
</dbReference>
<dbReference type="InterPro" id="IPR052922">
    <property type="entry name" value="Cytidylate_Kinase-2"/>
</dbReference>
<keyword evidence="1" id="KW-0808">Transferase</keyword>
<dbReference type="EMBL" id="BAAAQT010000005">
    <property type="protein sequence ID" value="GAA2172992.1"/>
    <property type="molecule type" value="Genomic_DNA"/>
</dbReference>
<dbReference type="RefSeq" id="WP_344341855.1">
    <property type="nucleotide sequence ID" value="NZ_BAAAQT010000005.1"/>
</dbReference>
<reference evidence="2" key="1">
    <citation type="journal article" date="2019" name="Int. J. Syst. Evol. Microbiol.">
        <title>The Global Catalogue of Microorganisms (GCM) 10K type strain sequencing project: providing services to taxonomists for standard genome sequencing and annotation.</title>
        <authorList>
            <consortium name="The Broad Institute Genomics Platform"/>
            <consortium name="The Broad Institute Genome Sequencing Center for Infectious Disease"/>
            <person name="Wu L."/>
            <person name="Ma J."/>
        </authorList>
    </citation>
    <scope>NUCLEOTIDE SEQUENCE [LARGE SCALE GENOMIC DNA]</scope>
    <source>
        <strain evidence="2">JCM 16026</strain>
    </source>
</reference>
<dbReference type="Gene3D" id="3.40.50.300">
    <property type="entry name" value="P-loop containing nucleotide triphosphate hydrolases"/>
    <property type="match status" value="1"/>
</dbReference>
<gene>
    <name evidence="1" type="ORF">GCM10009846_13140</name>
</gene>
<keyword evidence="2" id="KW-1185">Reference proteome</keyword>
<proteinExistence type="predicted"/>
<accession>A0ABP5MGB1</accession>
<dbReference type="PANTHER" id="PTHR37816:SF1">
    <property type="entry name" value="TOXIN"/>
    <property type="match status" value="1"/>
</dbReference>
<evidence type="ECO:0000313" key="2">
    <source>
        <dbReference type="Proteomes" id="UP001501599"/>
    </source>
</evidence>
<organism evidence="1 2">
    <name type="scientific">Agrococcus versicolor</name>
    <dbReference type="NCBI Taxonomy" id="501482"/>
    <lineage>
        <taxon>Bacteria</taxon>
        <taxon>Bacillati</taxon>
        <taxon>Actinomycetota</taxon>
        <taxon>Actinomycetes</taxon>
        <taxon>Micrococcales</taxon>
        <taxon>Microbacteriaceae</taxon>
        <taxon>Agrococcus</taxon>
    </lineage>
</organism>
<keyword evidence="1" id="KW-0418">Kinase</keyword>
<dbReference type="InterPro" id="IPR027417">
    <property type="entry name" value="P-loop_NTPase"/>
</dbReference>